<dbReference type="Proteomes" id="UP000070366">
    <property type="component" value="Unassembled WGS sequence"/>
</dbReference>
<protein>
    <submittedName>
        <fullName evidence="1">Uncharacterized protein</fullName>
    </submittedName>
</protein>
<comment type="caution">
    <text evidence="1">The sequence shown here is derived from an EMBL/GenBank/DDBJ whole genome shotgun (WGS) entry which is preliminary data.</text>
</comment>
<evidence type="ECO:0000313" key="2">
    <source>
        <dbReference type="Proteomes" id="UP000070366"/>
    </source>
</evidence>
<gene>
    <name evidence="1" type="ORF">HMPREF3293_01692</name>
</gene>
<reference evidence="1 2" key="1">
    <citation type="submission" date="2016-02" db="EMBL/GenBank/DDBJ databases">
        <authorList>
            <person name="Wen L."/>
            <person name="He K."/>
            <person name="Yang H."/>
        </authorList>
    </citation>
    <scope>NUCLEOTIDE SEQUENCE [LARGE SCALE GENOMIC DNA]</scope>
    <source>
        <strain evidence="1 2">DSM 22607</strain>
    </source>
</reference>
<organism evidence="1 2">
    <name type="scientific">Christensenella minuta</name>
    <dbReference type="NCBI Taxonomy" id="626937"/>
    <lineage>
        <taxon>Bacteria</taxon>
        <taxon>Bacillati</taxon>
        <taxon>Bacillota</taxon>
        <taxon>Clostridia</taxon>
        <taxon>Christensenellales</taxon>
        <taxon>Christensenellaceae</taxon>
        <taxon>Christensenella</taxon>
    </lineage>
</organism>
<evidence type="ECO:0000313" key="1">
    <source>
        <dbReference type="EMBL" id="KXK65478.1"/>
    </source>
</evidence>
<keyword evidence="2" id="KW-1185">Reference proteome</keyword>
<dbReference type="STRING" id="626937.HMPREF3293_01692"/>
<sequence length="44" mass="4945">MLVLPQKTGHRFAAETFFLIKPTISGFHGARFVKPSTPGFLLER</sequence>
<dbReference type="EMBL" id="LSZW01000061">
    <property type="protein sequence ID" value="KXK65478.1"/>
    <property type="molecule type" value="Genomic_DNA"/>
</dbReference>
<dbReference type="AlphaFoldDB" id="A0A136Q462"/>
<name>A0A136Q462_9FIRM</name>
<proteinExistence type="predicted"/>
<accession>A0A136Q462</accession>